<accession>A0A2W5PHN8</accession>
<protein>
    <submittedName>
        <fullName evidence="2">Uncharacterized protein</fullName>
    </submittedName>
</protein>
<evidence type="ECO:0000256" key="1">
    <source>
        <dbReference type="SAM" id="MobiDB-lite"/>
    </source>
</evidence>
<reference evidence="2 3" key="1">
    <citation type="submission" date="2017-08" db="EMBL/GenBank/DDBJ databases">
        <title>Infants hospitalized years apart are colonized by the same room-sourced microbial strains.</title>
        <authorList>
            <person name="Brooks B."/>
            <person name="Olm M.R."/>
            <person name="Firek B.A."/>
            <person name="Baker R."/>
            <person name="Thomas B.C."/>
            <person name="Morowitz M.J."/>
            <person name="Banfield J.F."/>
        </authorList>
    </citation>
    <scope>NUCLEOTIDE SEQUENCE [LARGE SCALE GENOMIC DNA]</scope>
    <source>
        <strain evidence="2">S2_005_003_R2_41</strain>
    </source>
</reference>
<proteinExistence type="predicted"/>
<organism evidence="2 3">
    <name type="scientific">Variovorax paradoxus</name>
    <dbReference type="NCBI Taxonomy" id="34073"/>
    <lineage>
        <taxon>Bacteria</taxon>
        <taxon>Pseudomonadati</taxon>
        <taxon>Pseudomonadota</taxon>
        <taxon>Betaproteobacteria</taxon>
        <taxon>Burkholderiales</taxon>
        <taxon>Comamonadaceae</taxon>
        <taxon>Variovorax</taxon>
    </lineage>
</organism>
<evidence type="ECO:0000313" key="3">
    <source>
        <dbReference type="Proteomes" id="UP000249135"/>
    </source>
</evidence>
<gene>
    <name evidence="2" type="ORF">DI563_25865</name>
</gene>
<dbReference type="Proteomes" id="UP000249135">
    <property type="component" value="Unassembled WGS sequence"/>
</dbReference>
<comment type="caution">
    <text evidence="2">The sequence shown here is derived from an EMBL/GenBank/DDBJ whole genome shotgun (WGS) entry which is preliminary data.</text>
</comment>
<feature type="compositionally biased region" description="Low complexity" evidence="1">
    <location>
        <begin position="1"/>
        <end position="13"/>
    </location>
</feature>
<feature type="region of interest" description="Disordered" evidence="1">
    <location>
        <begin position="1"/>
        <end position="20"/>
    </location>
</feature>
<name>A0A2W5PHN8_VARPD</name>
<dbReference type="EMBL" id="QFPP01000508">
    <property type="protein sequence ID" value="PZQ65202.1"/>
    <property type="molecule type" value="Genomic_DNA"/>
</dbReference>
<dbReference type="AlphaFoldDB" id="A0A2W5PHN8"/>
<sequence length="105" mass="11597">MEPMKPMQPMKPMKPMEPMEPMQTAAKDWWPEGLHSPASSGSQNGMRYAYFAAERRLVVERDGAVAQYDTGEHRIEGVAQSAGSDGPKFSSRDGEIALDSLRKVA</sequence>
<evidence type="ECO:0000313" key="2">
    <source>
        <dbReference type="EMBL" id="PZQ65202.1"/>
    </source>
</evidence>